<dbReference type="RefSeq" id="WP_386677274.1">
    <property type="nucleotide sequence ID" value="NZ_JBHLTG010000020.1"/>
</dbReference>
<reference evidence="2 3" key="1">
    <citation type="submission" date="2024-09" db="EMBL/GenBank/DDBJ databases">
        <authorList>
            <person name="Sun Q."/>
            <person name="Mori K."/>
        </authorList>
    </citation>
    <scope>NUCLEOTIDE SEQUENCE [LARGE SCALE GENOMIC DNA]</scope>
    <source>
        <strain evidence="2 3">KCTC 23076</strain>
    </source>
</reference>
<proteinExistence type="predicted"/>
<comment type="caution">
    <text evidence="2">The sequence shown here is derived from an EMBL/GenBank/DDBJ whole genome shotgun (WGS) entry which is preliminary data.</text>
</comment>
<feature type="region of interest" description="Disordered" evidence="1">
    <location>
        <begin position="38"/>
        <end position="67"/>
    </location>
</feature>
<sequence>MSFLTIESDETGEQILVHGTPDRLRRLASALLQLAEKSEASGPDHFHMLSDEWGGDGQLTAEHQSQEPGWRIAHHLKVFAWPSTDV</sequence>
<accession>A0ABV6S1Z0</accession>
<gene>
    <name evidence="2" type="ORF">ACFFGH_33905</name>
</gene>
<organism evidence="2 3">
    <name type="scientific">Lysobacter korlensis</name>
    <dbReference type="NCBI Taxonomy" id="553636"/>
    <lineage>
        <taxon>Bacteria</taxon>
        <taxon>Pseudomonadati</taxon>
        <taxon>Pseudomonadota</taxon>
        <taxon>Gammaproteobacteria</taxon>
        <taxon>Lysobacterales</taxon>
        <taxon>Lysobacteraceae</taxon>
        <taxon>Lysobacter</taxon>
    </lineage>
</organism>
<dbReference type="EMBL" id="JBHLTG010000020">
    <property type="protein sequence ID" value="MFC0682854.1"/>
    <property type="molecule type" value="Genomic_DNA"/>
</dbReference>
<evidence type="ECO:0000313" key="3">
    <source>
        <dbReference type="Proteomes" id="UP001589896"/>
    </source>
</evidence>
<dbReference type="Proteomes" id="UP001589896">
    <property type="component" value="Unassembled WGS sequence"/>
</dbReference>
<dbReference type="InterPro" id="IPR029083">
    <property type="entry name" value="Imm32"/>
</dbReference>
<dbReference type="Pfam" id="PF15566">
    <property type="entry name" value="Imm32"/>
    <property type="match status" value="1"/>
</dbReference>
<name>A0ABV6S1Z0_9GAMM</name>
<keyword evidence="3" id="KW-1185">Reference proteome</keyword>
<evidence type="ECO:0000256" key="1">
    <source>
        <dbReference type="SAM" id="MobiDB-lite"/>
    </source>
</evidence>
<protein>
    <submittedName>
        <fullName evidence="2">Imm32 family immunity protein</fullName>
    </submittedName>
</protein>
<feature type="compositionally biased region" description="Basic and acidic residues" evidence="1">
    <location>
        <begin position="38"/>
        <end position="50"/>
    </location>
</feature>
<evidence type="ECO:0000313" key="2">
    <source>
        <dbReference type="EMBL" id="MFC0682854.1"/>
    </source>
</evidence>